<name>A0A4S2KMN5_9HYME</name>
<evidence type="ECO:0000256" key="1">
    <source>
        <dbReference type="SAM" id="MobiDB-lite"/>
    </source>
</evidence>
<feature type="region of interest" description="Disordered" evidence="1">
    <location>
        <begin position="33"/>
        <end position="60"/>
    </location>
</feature>
<organism evidence="2 3">
    <name type="scientific">Temnothorax longispinosus</name>
    <dbReference type="NCBI Taxonomy" id="300112"/>
    <lineage>
        <taxon>Eukaryota</taxon>
        <taxon>Metazoa</taxon>
        <taxon>Ecdysozoa</taxon>
        <taxon>Arthropoda</taxon>
        <taxon>Hexapoda</taxon>
        <taxon>Insecta</taxon>
        <taxon>Pterygota</taxon>
        <taxon>Neoptera</taxon>
        <taxon>Endopterygota</taxon>
        <taxon>Hymenoptera</taxon>
        <taxon>Apocrita</taxon>
        <taxon>Aculeata</taxon>
        <taxon>Formicoidea</taxon>
        <taxon>Formicidae</taxon>
        <taxon>Myrmicinae</taxon>
        <taxon>Temnothorax</taxon>
    </lineage>
</organism>
<dbReference type="Proteomes" id="UP000310200">
    <property type="component" value="Unassembled WGS sequence"/>
</dbReference>
<evidence type="ECO:0000313" key="3">
    <source>
        <dbReference type="Proteomes" id="UP000310200"/>
    </source>
</evidence>
<comment type="caution">
    <text evidence="2">The sequence shown here is derived from an EMBL/GenBank/DDBJ whole genome shotgun (WGS) entry which is preliminary data.</text>
</comment>
<feature type="compositionally biased region" description="Basic and acidic residues" evidence="1">
    <location>
        <begin position="50"/>
        <end position="60"/>
    </location>
</feature>
<proteinExistence type="predicted"/>
<dbReference type="AlphaFoldDB" id="A0A4S2KMN5"/>
<reference evidence="2 3" key="1">
    <citation type="journal article" date="2019" name="Philos. Trans. R. Soc. Lond., B, Biol. Sci.">
        <title>Ant behaviour and brain gene expression of defending hosts depend on the ecological success of the intruding social parasite.</title>
        <authorList>
            <person name="Kaur R."/>
            <person name="Stoldt M."/>
            <person name="Jongepier E."/>
            <person name="Feldmeyer B."/>
            <person name="Menzel F."/>
            <person name="Bornberg-Bauer E."/>
            <person name="Foitzik S."/>
        </authorList>
    </citation>
    <scope>NUCLEOTIDE SEQUENCE [LARGE SCALE GENOMIC DNA]</scope>
    <source>
        <tissue evidence="2">Whole body</tissue>
    </source>
</reference>
<protein>
    <submittedName>
        <fullName evidence="2">Uncharacterized protein</fullName>
    </submittedName>
</protein>
<keyword evidence="3" id="KW-1185">Reference proteome</keyword>
<accession>A0A4S2KMN5</accession>
<gene>
    <name evidence="2" type="ORF">DBV15_00668</name>
</gene>
<evidence type="ECO:0000313" key="2">
    <source>
        <dbReference type="EMBL" id="TGZ50995.1"/>
    </source>
</evidence>
<sequence length="60" mass="6533">MELAAITPWNWGREKVGGGCEVKSVAHPIAQTAYGGAQRARRNTNTKPDSMVRRDAVGCY</sequence>
<dbReference type="EMBL" id="QBLH01001803">
    <property type="protein sequence ID" value="TGZ50995.1"/>
    <property type="molecule type" value="Genomic_DNA"/>
</dbReference>